<evidence type="ECO:0000256" key="1">
    <source>
        <dbReference type="SAM" id="Phobius"/>
    </source>
</evidence>
<dbReference type="Proteomes" id="UP000245081">
    <property type="component" value="Unassembled WGS sequence"/>
</dbReference>
<name>A0A2R5FFW6_9PROT</name>
<keyword evidence="2" id="KW-0282">Flagellum</keyword>
<dbReference type="InterPro" id="IPR001387">
    <property type="entry name" value="Cro/C1-type_HTH"/>
</dbReference>
<dbReference type="RefSeq" id="WP_109016377.1">
    <property type="nucleotide sequence ID" value="NZ_BDOQ01000016.1"/>
</dbReference>
<evidence type="ECO:0000313" key="3">
    <source>
        <dbReference type="Proteomes" id="UP000245081"/>
    </source>
</evidence>
<dbReference type="InterPro" id="IPR010982">
    <property type="entry name" value="Lambda_DNA-bd_dom_sf"/>
</dbReference>
<gene>
    <name evidence="2" type="ORF">NMK_2814</name>
</gene>
<dbReference type="AlphaFoldDB" id="A0A2R5FFW6"/>
<reference evidence="2 3" key="1">
    <citation type="journal article" date="2018" name="Environ. Microbiol.">
        <title>Isolation and genomic characterization of Novimethylophilus kurashikiensis gen. nov. sp. nov., a new lanthanide-dependent methylotrophic species of Methylophilaceae.</title>
        <authorList>
            <person name="Lv H."/>
            <person name="Sahin N."/>
            <person name="Tani A."/>
        </authorList>
    </citation>
    <scope>NUCLEOTIDE SEQUENCE [LARGE SCALE GENOMIC DNA]</scope>
    <source>
        <strain evidence="2 3">La2-4</strain>
    </source>
</reference>
<keyword evidence="1" id="KW-0812">Transmembrane</keyword>
<dbReference type="CDD" id="cd00093">
    <property type="entry name" value="HTH_XRE"/>
    <property type="match status" value="1"/>
</dbReference>
<keyword evidence="1" id="KW-1133">Transmembrane helix</keyword>
<dbReference type="Gene3D" id="1.10.260.40">
    <property type="entry name" value="lambda repressor-like DNA-binding domains"/>
    <property type="match status" value="1"/>
</dbReference>
<proteinExistence type="predicted"/>
<comment type="caution">
    <text evidence="2">The sequence shown here is derived from an EMBL/GenBank/DDBJ whole genome shotgun (WGS) entry which is preliminary data.</text>
</comment>
<accession>A0A2R5FFW6</accession>
<dbReference type="OrthoDB" id="8777496at2"/>
<keyword evidence="1" id="KW-0472">Membrane</keyword>
<keyword evidence="3" id="KW-1185">Reference proteome</keyword>
<dbReference type="SUPFAM" id="SSF47413">
    <property type="entry name" value="lambda repressor-like DNA-binding domains"/>
    <property type="match status" value="1"/>
</dbReference>
<feature type="non-terminal residue" evidence="2">
    <location>
        <position position="131"/>
    </location>
</feature>
<keyword evidence="2" id="KW-0966">Cell projection</keyword>
<dbReference type="GO" id="GO:0003677">
    <property type="term" value="F:DNA binding"/>
    <property type="evidence" value="ECO:0007669"/>
    <property type="project" value="InterPro"/>
</dbReference>
<organism evidence="2 3">
    <name type="scientific">Novimethylophilus kurashikiensis</name>
    <dbReference type="NCBI Taxonomy" id="1825523"/>
    <lineage>
        <taxon>Bacteria</taxon>
        <taxon>Pseudomonadati</taxon>
        <taxon>Pseudomonadota</taxon>
        <taxon>Betaproteobacteria</taxon>
        <taxon>Nitrosomonadales</taxon>
        <taxon>Methylophilaceae</taxon>
        <taxon>Novimethylophilus</taxon>
    </lineage>
</organism>
<protein>
    <submittedName>
        <fullName evidence="2">Flagellar motor protein MotB</fullName>
    </submittedName>
</protein>
<keyword evidence="2" id="KW-0969">Cilium</keyword>
<evidence type="ECO:0000313" key="2">
    <source>
        <dbReference type="EMBL" id="GBG15211.1"/>
    </source>
</evidence>
<sequence>MNTLELLYEAKRKLGVSSDYALAQKLEIPRQRMTDYKTGSRQPDTYTLTRLAIVLERDPMSLIAEFEASTEKNPIRKEFWKGFLLRQNSSLVAILILALIYGPFYAQDAQASYQNSGNPYNQKVLHSVTLC</sequence>
<feature type="transmembrane region" description="Helical" evidence="1">
    <location>
        <begin position="83"/>
        <end position="106"/>
    </location>
</feature>
<dbReference type="EMBL" id="BDOQ01000016">
    <property type="protein sequence ID" value="GBG15211.1"/>
    <property type="molecule type" value="Genomic_DNA"/>
</dbReference>